<dbReference type="PANTHER" id="PTHR22957:SF360">
    <property type="entry name" value="TBC1 DOMAIN FAMILY MEMBER 17"/>
    <property type="match status" value="1"/>
</dbReference>
<evidence type="ECO:0000259" key="3">
    <source>
        <dbReference type="PROSITE" id="PS50086"/>
    </source>
</evidence>
<reference evidence="4" key="3">
    <citation type="submission" date="2025-09" db="UniProtKB">
        <authorList>
            <consortium name="Ensembl"/>
        </authorList>
    </citation>
    <scope>IDENTIFICATION</scope>
</reference>
<reference evidence="4" key="1">
    <citation type="submission" date="2019-06" db="EMBL/GenBank/DDBJ databases">
        <authorList>
            <consortium name="Wellcome Sanger Institute Data Sharing"/>
        </authorList>
    </citation>
    <scope>NUCLEOTIDE SEQUENCE [LARGE SCALE GENOMIC DNA]</scope>
</reference>
<gene>
    <name evidence="4" type="primary">TBC1D17</name>
    <name evidence="4" type="synonym">tbc1d17</name>
</gene>
<protein>
    <submittedName>
        <fullName evidence="4">TBC1 domain family, member 17</fullName>
    </submittedName>
</protein>
<organism evidence="4 5">
    <name type="scientific">Myripristis murdjan</name>
    <name type="common">pinecone soldierfish</name>
    <dbReference type="NCBI Taxonomy" id="586833"/>
    <lineage>
        <taxon>Eukaryota</taxon>
        <taxon>Metazoa</taxon>
        <taxon>Chordata</taxon>
        <taxon>Craniata</taxon>
        <taxon>Vertebrata</taxon>
        <taxon>Euteleostomi</taxon>
        <taxon>Actinopterygii</taxon>
        <taxon>Neopterygii</taxon>
        <taxon>Teleostei</taxon>
        <taxon>Neoteleostei</taxon>
        <taxon>Acanthomorphata</taxon>
        <taxon>Holocentriformes</taxon>
        <taxon>Holocentridae</taxon>
        <taxon>Myripristis</taxon>
    </lineage>
</organism>
<evidence type="ECO:0000256" key="2">
    <source>
        <dbReference type="SAM" id="MobiDB-lite"/>
    </source>
</evidence>
<sequence length="561" mass="64247">MHTATYPRAVLCPQLIFEKEGVYLHTNAKRSNQDTTIPGFIRIVERSGEPALEWSPLEDEGRNAPAVLYTKKDGEGGEEDTNFDPGYEPDWAVISTVKKDREYVPVKESGQWSFSLPLSELYSLRRARFSLGRNFLVLTSRGGHPLPPLHFHRGGTRELLRALQRYIILASSPVDGRLFLAYPLDSGALSQSFDELQLLDDGGSDLVSRFIQDPYATTFGGFSKVTNFFRGALRPPESPHHPRGPQDPSAPSLPDEEPGFELITCGVELGPRPEVSRGKPLDKWEEFLDREGRVQHPERIKELVFRGGITPALRKEAWKFLLGFYPWNSTAKEREDILRVKTDEYFRMKVQWKSVSEEQEMRNSDLLAPLLFVTQNEVESFWCLTGFMELVHQNFEESQEAMKQQLLQLSILLKALDPELCDYLDSQDSGSLCFCFRWLLIWFKREFSFEDILTLWEVLWTRLPCDNFHLLIACSILESQRGELIGSDHDFNTILKHINELTMKLDLQTVLCGAEAIYLQLVQCKVGRAAARWSLSYLSDSTFQLVAFTVTLKNGKWSIFF</sequence>
<dbReference type="GO" id="GO:0005737">
    <property type="term" value="C:cytoplasm"/>
    <property type="evidence" value="ECO:0007669"/>
    <property type="project" value="UniProtKB-ARBA"/>
</dbReference>
<name>A0A667YV78_9TELE</name>
<dbReference type="PROSITE" id="PS50086">
    <property type="entry name" value="TBC_RABGAP"/>
    <property type="match status" value="1"/>
</dbReference>
<evidence type="ECO:0000313" key="5">
    <source>
        <dbReference type="Proteomes" id="UP000472263"/>
    </source>
</evidence>
<dbReference type="PANTHER" id="PTHR22957">
    <property type="entry name" value="TBC1 DOMAIN FAMILY MEMBER GTPASE-ACTIVATING PROTEIN"/>
    <property type="match status" value="1"/>
</dbReference>
<evidence type="ECO:0000313" key="4">
    <source>
        <dbReference type="Ensembl" id="ENSMMDP00005024986.1"/>
    </source>
</evidence>
<dbReference type="SUPFAM" id="SSF47923">
    <property type="entry name" value="Ypt/Rab-GAP domain of gyp1p"/>
    <property type="match status" value="2"/>
</dbReference>
<dbReference type="Proteomes" id="UP000472263">
    <property type="component" value="Chromosome 8"/>
</dbReference>
<dbReference type="GeneTree" id="ENSGT00940000158989"/>
<dbReference type="InterPro" id="IPR035969">
    <property type="entry name" value="Rab-GAP_TBC_sf"/>
</dbReference>
<evidence type="ECO:0000256" key="1">
    <source>
        <dbReference type="ARBA" id="ARBA00022468"/>
    </source>
</evidence>
<proteinExistence type="predicted"/>
<dbReference type="AlphaFoldDB" id="A0A667YV78"/>
<feature type="region of interest" description="Disordered" evidence="2">
    <location>
        <begin position="233"/>
        <end position="257"/>
    </location>
</feature>
<dbReference type="SMART" id="SM00164">
    <property type="entry name" value="TBC"/>
    <property type="match status" value="1"/>
</dbReference>
<dbReference type="Ensembl" id="ENSMMDT00005025515.1">
    <property type="protein sequence ID" value="ENSMMDP00005024986.1"/>
    <property type="gene ID" value="ENSMMDG00005009420.1"/>
</dbReference>
<dbReference type="FunFam" id="1.10.472.80:FF:000005">
    <property type="entry name" value="TBC1 domain family member 15"/>
    <property type="match status" value="1"/>
</dbReference>
<dbReference type="GO" id="GO:0005096">
    <property type="term" value="F:GTPase activator activity"/>
    <property type="evidence" value="ECO:0007669"/>
    <property type="project" value="UniProtKB-KW"/>
</dbReference>
<feature type="domain" description="Rab-GAP TBC" evidence="3">
    <location>
        <begin position="308"/>
        <end position="463"/>
    </location>
</feature>
<dbReference type="Pfam" id="PF00566">
    <property type="entry name" value="RabGAP-TBC"/>
    <property type="match status" value="1"/>
</dbReference>
<dbReference type="Gene3D" id="1.10.472.80">
    <property type="entry name" value="Ypt/Rab-GAP domain of gyp1p, domain 3"/>
    <property type="match status" value="1"/>
</dbReference>
<keyword evidence="5" id="KW-1185">Reference proteome</keyword>
<reference evidence="4" key="2">
    <citation type="submission" date="2025-08" db="UniProtKB">
        <authorList>
            <consortium name="Ensembl"/>
        </authorList>
    </citation>
    <scope>IDENTIFICATION</scope>
</reference>
<dbReference type="InterPro" id="IPR021935">
    <property type="entry name" value="SGSM1/2_RBD"/>
</dbReference>
<dbReference type="InterPro" id="IPR000195">
    <property type="entry name" value="Rab-GAP-TBC_dom"/>
</dbReference>
<dbReference type="Pfam" id="PF12068">
    <property type="entry name" value="PH_RBD"/>
    <property type="match status" value="1"/>
</dbReference>
<keyword evidence="1" id="KW-0343">GTPase activation</keyword>
<accession>A0A667YV78</accession>